<dbReference type="PANTHER" id="PTHR34949:SF6">
    <property type="entry name" value="EXPRESSED PROTEIN"/>
    <property type="match status" value="1"/>
</dbReference>
<evidence type="ECO:0000313" key="5">
    <source>
        <dbReference type="Proteomes" id="UP000266723"/>
    </source>
</evidence>
<sequence length="144" mass="16786">MLMGFRWLLRWALSLASKTKSQTLGFLFFFHTESKRLLLRSLRWRRGSVGKISSTGTFTTLSGTTKWQLDEFQNDVQSSYDNGLKDETRDRHREFTFAMETQVMKIEKSHKEASKGTPRRVRLDEDDQDDRNELTLFLAGPSDS</sequence>
<dbReference type="PANTHER" id="PTHR34949">
    <property type="entry name" value="OS05G0443700 PROTEIN"/>
    <property type="match status" value="1"/>
</dbReference>
<reference evidence="4 5" key="1">
    <citation type="journal article" date="2020" name="BMC Genomics">
        <title>Intraspecific diversification of the crop wild relative Brassica cretica Lam. using demographic model selection.</title>
        <authorList>
            <person name="Kioukis A."/>
            <person name="Michalopoulou V.A."/>
            <person name="Briers L."/>
            <person name="Pirintsos S."/>
            <person name="Studholme D.J."/>
            <person name="Pavlidis P."/>
            <person name="Sarris P.F."/>
        </authorList>
    </citation>
    <scope>NUCLEOTIDE SEQUENCE [LARGE SCALE GENOMIC DNA]</scope>
    <source>
        <strain evidence="5">cv. PFS-1207/04</strain>
    </source>
</reference>
<dbReference type="InterPro" id="IPR010989">
    <property type="entry name" value="SNARE"/>
</dbReference>
<dbReference type="SUPFAM" id="SSF47661">
    <property type="entry name" value="t-snare proteins"/>
    <property type="match status" value="1"/>
</dbReference>
<evidence type="ECO:0000256" key="2">
    <source>
        <dbReference type="SAM" id="MobiDB-lite"/>
    </source>
</evidence>
<evidence type="ECO:0000256" key="1">
    <source>
        <dbReference type="ARBA" id="ARBA00022927"/>
    </source>
</evidence>
<feature type="chain" id="PRO_5046102838" evidence="3">
    <location>
        <begin position="17"/>
        <end position="144"/>
    </location>
</feature>
<keyword evidence="1" id="KW-0653">Protein transport</keyword>
<comment type="caution">
    <text evidence="4">The sequence shown here is derived from an EMBL/GenBank/DDBJ whole genome shotgun (WGS) entry which is preliminary data.</text>
</comment>
<feature type="signal peptide" evidence="3">
    <location>
        <begin position="1"/>
        <end position="16"/>
    </location>
</feature>
<organism evidence="4 5">
    <name type="scientific">Brassica cretica</name>
    <name type="common">Mustard</name>
    <dbReference type="NCBI Taxonomy" id="69181"/>
    <lineage>
        <taxon>Eukaryota</taxon>
        <taxon>Viridiplantae</taxon>
        <taxon>Streptophyta</taxon>
        <taxon>Embryophyta</taxon>
        <taxon>Tracheophyta</taxon>
        <taxon>Spermatophyta</taxon>
        <taxon>Magnoliopsida</taxon>
        <taxon>eudicotyledons</taxon>
        <taxon>Gunneridae</taxon>
        <taxon>Pentapetalae</taxon>
        <taxon>rosids</taxon>
        <taxon>malvids</taxon>
        <taxon>Brassicales</taxon>
        <taxon>Brassicaceae</taxon>
        <taxon>Brassiceae</taxon>
        <taxon>Brassica</taxon>
    </lineage>
</organism>
<evidence type="ECO:0000256" key="3">
    <source>
        <dbReference type="SAM" id="SignalP"/>
    </source>
</evidence>
<keyword evidence="1" id="KW-0813">Transport</keyword>
<gene>
    <name evidence="4" type="ORF">DY000_02040258</name>
</gene>
<dbReference type="EMBL" id="QGKV02001507">
    <property type="protein sequence ID" value="KAF3534092.1"/>
    <property type="molecule type" value="Genomic_DNA"/>
</dbReference>
<dbReference type="Proteomes" id="UP000266723">
    <property type="component" value="Unassembled WGS sequence"/>
</dbReference>
<accession>A0ABQ7BP49</accession>
<keyword evidence="5" id="KW-1185">Reference proteome</keyword>
<keyword evidence="3" id="KW-0732">Signal</keyword>
<evidence type="ECO:0000313" key="4">
    <source>
        <dbReference type="EMBL" id="KAF3534092.1"/>
    </source>
</evidence>
<proteinExistence type="predicted"/>
<protein>
    <submittedName>
        <fullName evidence="4">Uncharacterized protein</fullName>
    </submittedName>
</protein>
<name>A0ABQ7BP49_BRACR</name>
<feature type="region of interest" description="Disordered" evidence="2">
    <location>
        <begin position="107"/>
        <end position="128"/>
    </location>
</feature>